<comment type="caution">
    <text evidence="2">The sequence shown here is derived from an EMBL/GenBank/DDBJ whole genome shotgun (WGS) entry which is preliminary data.</text>
</comment>
<dbReference type="VEuPathDB" id="FungiDB:RhiirA1_400198"/>
<evidence type="ECO:0000313" key="2">
    <source>
        <dbReference type="EMBL" id="PKY47302.1"/>
    </source>
</evidence>
<keyword evidence="3" id="KW-1185">Reference proteome</keyword>
<gene>
    <name evidence="2" type="ORF">RhiirA4_462436</name>
</gene>
<protein>
    <recommendedName>
        <fullName evidence="1">MULE transposase domain-containing protein</fullName>
    </recommendedName>
</protein>
<sequence length="202" mass="23354">MGDIDESYDNTCKTNHYNHPLSLFVTPDNNLKTRIIAQAIVNDETQLSYEWVYQCVKEATGISPRVLVERFTTKLFTIKRLFNEGLRMQSSIMGTNSNLSLCELFDALEERYQEENDYCEFVNWKQTVPQIGFQNIPKSIFGPGGLTILQSAVNEFLMPNIIKKQEEQMCYHATEIEFENVLSKENVLNKSNRCIDNLFDLS</sequence>
<dbReference type="Pfam" id="PF10551">
    <property type="entry name" value="MULE"/>
    <property type="match status" value="1"/>
</dbReference>
<dbReference type="Proteomes" id="UP000234323">
    <property type="component" value="Unassembled WGS sequence"/>
</dbReference>
<accession>A0A2I1GKZ3</accession>
<evidence type="ECO:0000259" key="1">
    <source>
        <dbReference type="Pfam" id="PF10551"/>
    </source>
</evidence>
<evidence type="ECO:0000313" key="3">
    <source>
        <dbReference type="Proteomes" id="UP000234323"/>
    </source>
</evidence>
<dbReference type="VEuPathDB" id="FungiDB:FUN_018568"/>
<organism evidence="2 3">
    <name type="scientific">Rhizophagus irregularis</name>
    <dbReference type="NCBI Taxonomy" id="588596"/>
    <lineage>
        <taxon>Eukaryota</taxon>
        <taxon>Fungi</taxon>
        <taxon>Fungi incertae sedis</taxon>
        <taxon>Mucoromycota</taxon>
        <taxon>Glomeromycotina</taxon>
        <taxon>Glomeromycetes</taxon>
        <taxon>Glomerales</taxon>
        <taxon>Glomeraceae</taxon>
        <taxon>Rhizophagus</taxon>
    </lineage>
</organism>
<dbReference type="VEuPathDB" id="FungiDB:RhiirFUN_017506"/>
<proteinExistence type="predicted"/>
<feature type="domain" description="MULE transposase" evidence="1">
    <location>
        <begin position="8"/>
        <end position="68"/>
    </location>
</feature>
<dbReference type="AlphaFoldDB" id="A0A2I1GKZ3"/>
<dbReference type="InterPro" id="IPR018289">
    <property type="entry name" value="MULE_transposase_dom"/>
</dbReference>
<reference evidence="2 3" key="1">
    <citation type="submission" date="2015-10" db="EMBL/GenBank/DDBJ databases">
        <title>Genome analyses suggest a sexual origin of heterokaryosis in a supposedly ancient asexual fungus.</title>
        <authorList>
            <person name="Ropars J."/>
            <person name="Sedzielewska K."/>
            <person name="Noel J."/>
            <person name="Charron P."/>
            <person name="Farinelli L."/>
            <person name="Marton T."/>
            <person name="Kruger M."/>
            <person name="Pelin A."/>
            <person name="Brachmann A."/>
            <person name="Corradi N."/>
        </authorList>
    </citation>
    <scope>NUCLEOTIDE SEQUENCE [LARGE SCALE GENOMIC DNA]</scope>
    <source>
        <strain evidence="2 3">A4</strain>
    </source>
</reference>
<dbReference type="EMBL" id="LLXI01000532">
    <property type="protein sequence ID" value="PKY47302.1"/>
    <property type="molecule type" value="Genomic_DNA"/>
</dbReference>
<dbReference type="VEuPathDB" id="FungiDB:FUN_000094"/>
<name>A0A2I1GKZ3_9GLOM</name>